<comment type="subcellular location">
    <subcellularLocation>
        <location evidence="5 7">Cytoplasm</location>
    </subcellularLocation>
</comment>
<dbReference type="Pfam" id="PF00406">
    <property type="entry name" value="ADK"/>
    <property type="match status" value="1"/>
</dbReference>
<proteinExistence type="inferred from homology"/>
<keyword evidence="1 5" id="KW-0808">Transferase</keyword>
<dbReference type="PROSITE" id="PS00113">
    <property type="entry name" value="ADENYLATE_KINASE"/>
    <property type="match status" value="1"/>
</dbReference>
<comment type="similarity">
    <text evidence="5 6">Belongs to the adenylate kinase family.</text>
</comment>
<organism evidence="8 9">
    <name type="scientific">candidate division CSSED10-310 bacterium</name>
    <dbReference type="NCBI Taxonomy" id="2855610"/>
    <lineage>
        <taxon>Bacteria</taxon>
        <taxon>Bacteria division CSSED10-310</taxon>
    </lineage>
</organism>
<feature type="binding site" evidence="5">
    <location>
        <position position="130"/>
    </location>
    <ligand>
        <name>ATP</name>
        <dbReference type="ChEBI" id="CHEBI:30616"/>
    </ligand>
</feature>
<dbReference type="CDD" id="cd01428">
    <property type="entry name" value="ADK"/>
    <property type="match status" value="1"/>
</dbReference>
<comment type="caution">
    <text evidence="8">The sequence shown here is derived from an EMBL/GenBank/DDBJ whole genome shotgun (WGS) entry which is preliminary data.</text>
</comment>
<dbReference type="EC" id="2.7.4.3" evidence="5 7"/>
<sequence length="193" mass="21240">MTGKNYLIFGPPGAGKGTQAVKLAQLFSIPHISTGDMFRYHIKNNTPLGQKAKSFSDRGALVPDEVTIGMVKERLNRDDVKGGFLLDGFPRSVPQAEALDAILNELTISLVAVINVAVSDDEVRQRLSKRAEIEGRADDADPKVIQNRIDTYKNQSEPCLNYYRPHNIVQDIDGMGTIDQVFERIKLGLGSAD</sequence>
<feature type="binding site" evidence="5">
    <location>
        <position position="136"/>
    </location>
    <ligand>
        <name>AMP</name>
        <dbReference type="ChEBI" id="CHEBI:456215"/>
    </ligand>
</feature>
<dbReference type="PANTHER" id="PTHR23359">
    <property type="entry name" value="NUCLEOTIDE KINASE"/>
    <property type="match status" value="1"/>
</dbReference>
<comment type="function">
    <text evidence="5">Catalyzes the reversible transfer of the terminal phosphate group between ATP and AMP. Plays an important role in cellular energy homeostasis and in adenine nucleotide metabolism.</text>
</comment>
<dbReference type="InterPro" id="IPR033690">
    <property type="entry name" value="Adenylat_kinase_CS"/>
</dbReference>
<evidence type="ECO:0000256" key="6">
    <source>
        <dbReference type="RuleBase" id="RU003330"/>
    </source>
</evidence>
<dbReference type="NCBIfam" id="NF011105">
    <property type="entry name" value="PRK14532.1"/>
    <property type="match status" value="1"/>
</dbReference>
<feature type="binding site" evidence="5">
    <location>
        <position position="176"/>
    </location>
    <ligand>
        <name>ATP</name>
        <dbReference type="ChEBI" id="CHEBI:30616"/>
    </ligand>
</feature>
<evidence type="ECO:0000256" key="7">
    <source>
        <dbReference type="RuleBase" id="RU003331"/>
    </source>
</evidence>
<feature type="binding site" evidence="5">
    <location>
        <position position="95"/>
    </location>
    <ligand>
        <name>AMP</name>
        <dbReference type="ChEBI" id="CHEBI:456215"/>
    </ligand>
</feature>
<dbReference type="GO" id="GO:0004017">
    <property type="term" value="F:AMP kinase activity"/>
    <property type="evidence" value="ECO:0007669"/>
    <property type="project" value="UniProtKB-EC"/>
</dbReference>
<keyword evidence="3 5" id="KW-0547">Nucleotide-binding</keyword>
<dbReference type="PRINTS" id="PR00094">
    <property type="entry name" value="ADENYLTKNASE"/>
</dbReference>
<name>A0ABV6YVD5_UNCC1</name>
<feature type="binding site" evidence="5">
    <location>
        <position position="148"/>
    </location>
    <ligand>
        <name>AMP</name>
        <dbReference type="ChEBI" id="CHEBI:456215"/>
    </ligand>
</feature>
<evidence type="ECO:0000313" key="9">
    <source>
        <dbReference type="Proteomes" id="UP001594351"/>
    </source>
</evidence>
<keyword evidence="2 5" id="KW-0545">Nucleotide biosynthesis</keyword>
<dbReference type="NCBIfam" id="NF011104">
    <property type="entry name" value="PRK14531.1"/>
    <property type="match status" value="1"/>
</dbReference>
<evidence type="ECO:0000256" key="3">
    <source>
        <dbReference type="ARBA" id="ARBA00022741"/>
    </source>
</evidence>
<dbReference type="NCBIfam" id="NF011100">
    <property type="entry name" value="PRK14527.1"/>
    <property type="match status" value="1"/>
</dbReference>
<feature type="binding site" evidence="5">
    <location>
        <begin position="60"/>
        <end position="62"/>
    </location>
    <ligand>
        <name>AMP</name>
        <dbReference type="ChEBI" id="CHEBI:456215"/>
    </ligand>
</feature>
<dbReference type="Gene3D" id="3.40.50.300">
    <property type="entry name" value="P-loop containing nucleotide triphosphate hydrolases"/>
    <property type="match status" value="1"/>
</dbReference>
<feature type="binding site" evidence="5">
    <location>
        <begin position="13"/>
        <end position="18"/>
    </location>
    <ligand>
        <name>ATP</name>
        <dbReference type="ChEBI" id="CHEBI:30616"/>
    </ligand>
</feature>
<keyword evidence="5 7" id="KW-0067">ATP-binding</keyword>
<dbReference type="InterPro" id="IPR027417">
    <property type="entry name" value="P-loop_NTPase"/>
</dbReference>
<comment type="subunit">
    <text evidence="5 7">Monomer.</text>
</comment>
<evidence type="ECO:0000256" key="2">
    <source>
        <dbReference type="ARBA" id="ARBA00022727"/>
    </source>
</evidence>
<dbReference type="EMBL" id="JBHPBY010000081">
    <property type="protein sequence ID" value="MFC1850165.1"/>
    <property type="molecule type" value="Genomic_DNA"/>
</dbReference>
<feature type="binding site" evidence="5">
    <location>
        <position position="39"/>
    </location>
    <ligand>
        <name>AMP</name>
        <dbReference type="ChEBI" id="CHEBI:456215"/>
    </ligand>
</feature>
<evidence type="ECO:0000256" key="4">
    <source>
        <dbReference type="ARBA" id="ARBA00022777"/>
    </source>
</evidence>
<comment type="catalytic activity">
    <reaction evidence="5 7">
        <text>AMP + ATP = 2 ADP</text>
        <dbReference type="Rhea" id="RHEA:12973"/>
        <dbReference type="ChEBI" id="CHEBI:30616"/>
        <dbReference type="ChEBI" id="CHEBI:456215"/>
        <dbReference type="ChEBI" id="CHEBI:456216"/>
        <dbReference type="EC" id="2.7.4.3"/>
    </reaction>
</comment>
<keyword evidence="4 5" id="KW-0418">Kinase</keyword>
<keyword evidence="9" id="KW-1185">Reference proteome</keyword>
<comment type="caution">
    <text evidence="5">Lacks conserved residue(s) required for the propagation of feature annotation.</text>
</comment>
<dbReference type="NCBIfam" id="NF001381">
    <property type="entry name" value="PRK00279.1-3"/>
    <property type="match status" value="1"/>
</dbReference>
<keyword evidence="5" id="KW-0963">Cytoplasm</keyword>
<comment type="domain">
    <text evidence="5">Consists of three domains, a large central CORE domain and two small peripheral domains, NMPbind and LID, which undergo movements during catalysis. The LID domain closes over the site of phosphoryl transfer upon ATP binding. Assembling and dissambling the active center during each catalytic cycle provides an effective means to prevent ATP hydrolysis.</text>
</comment>
<dbReference type="SUPFAM" id="SSF52540">
    <property type="entry name" value="P-loop containing nucleoside triphosphate hydrolases"/>
    <property type="match status" value="1"/>
</dbReference>
<dbReference type="Proteomes" id="UP001594351">
    <property type="component" value="Unassembled WGS sequence"/>
</dbReference>
<gene>
    <name evidence="5" type="primary">adk</name>
    <name evidence="8" type="ORF">ACFL27_08245</name>
</gene>
<accession>A0ABV6YVD5</accession>
<evidence type="ECO:0000313" key="8">
    <source>
        <dbReference type="EMBL" id="MFC1850165.1"/>
    </source>
</evidence>
<comment type="pathway">
    <text evidence="5">Purine metabolism; AMP biosynthesis via salvage pathway; AMP from ADP: step 1/1.</text>
</comment>
<evidence type="ECO:0000256" key="1">
    <source>
        <dbReference type="ARBA" id="ARBA00022679"/>
    </source>
</evidence>
<dbReference type="NCBIfam" id="NF011101">
    <property type="entry name" value="PRK14528.1"/>
    <property type="match status" value="1"/>
</dbReference>
<protein>
    <recommendedName>
        <fullName evidence="5 7">Adenylate kinase</fullName>
        <shortName evidence="5">AK</shortName>
        <ecNumber evidence="5 7">2.7.4.3</ecNumber>
    </recommendedName>
    <alternativeName>
        <fullName evidence="5">ATP-AMP transphosphorylase</fullName>
    </alternativeName>
    <alternativeName>
        <fullName evidence="5">ATP:AMP phosphotransferase</fullName>
    </alternativeName>
    <alternativeName>
        <fullName evidence="5">Adenylate monophosphate kinase</fullName>
    </alternativeName>
</protein>
<reference evidence="8 9" key="1">
    <citation type="submission" date="2024-09" db="EMBL/GenBank/DDBJ databases">
        <title>Laminarin stimulates single cell rates of sulfate reduction while oxygen inhibits transcriptomic activity in coastal marine sediment.</title>
        <authorList>
            <person name="Lindsay M."/>
            <person name="Orcutt B."/>
            <person name="Emerson D."/>
            <person name="Stepanauskas R."/>
            <person name="D'Angelo T."/>
        </authorList>
    </citation>
    <scope>NUCLEOTIDE SEQUENCE [LARGE SCALE GENOMIC DNA]</scope>
    <source>
        <strain evidence="8">SAG AM-311-K15</strain>
    </source>
</reference>
<feature type="binding site" evidence="5">
    <location>
        <position position="34"/>
    </location>
    <ligand>
        <name>AMP</name>
        <dbReference type="ChEBI" id="CHEBI:456215"/>
    </ligand>
</feature>
<feature type="region of interest" description="NMP" evidence="5">
    <location>
        <begin position="33"/>
        <end position="62"/>
    </location>
</feature>
<evidence type="ECO:0000256" key="5">
    <source>
        <dbReference type="HAMAP-Rule" id="MF_00235"/>
    </source>
</evidence>
<dbReference type="HAMAP" id="MF_00235">
    <property type="entry name" value="Adenylate_kinase_Adk"/>
    <property type="match status" value="1"/>
</dbReference>
<feature type="binding site" evidence="5">
    <location>
        <begin position="88"/>
        <end position="91"/>
    </location>
    <ligand>
        <name>AMP</name>
        <dbReference type="ChEBI" id="CHEBI:456215"/>
    </ligand>
</feature>
<dbReference type="InterPro" id="IPR000850">
    <property type="entry name" value="Adenylat/UMP-CMP_kin"/>
</dbReference>